<evidence type="ECO:0000256" key="1">
    <source>
        <dbReference type="SAM" id="Phobius"/>
    </source>
</evidence>
<dbReference type="Proteomes" id="UP000198221">
    <property type="component" value="Chromosome I"/>
</dbReference>
<protein>
    <submittedName>
        <fullName evidence="2">Uncharacterized protein</fullName>
    </submittedName>
</protein>
<keyword evidence="1" id="KW-0472">Membrane</keyword>
<evidence type="ECO:0000313" key="2">
    <source>
        <dbReference type="EMBL" id="SCG46072.1"/>
    </source>
</evidence>
<proteinExistence type="predicted"/>
<evidence type="ECO:0000313" key="3">
    <source>
        <dbReference type="Proteomes" id="UP000198221"/>
    </source>
</evidence>
<dbReference type="RefSeq" id="WP_089011537.1">
    <property type="nucleotide sequence ID" value="NZ_LT607754.1"/>
</dbReference>
<feature type="transmembrane region" description="Helical" evidence="1">
    <location>
        <begin position="45"/>
        <end position="62"/>
    </location>
</feature>
<feature type="transmembrane region" description="Helical" evidence="1">
    <location>
        <begin position="12"/>
        <end position="33"/>
    </location>
</feature>
<organism evidence="2 3">
    <name type="scientific">Micromonospora inositola</name>
    <dbReference type="NCBI Taxonomy" id="47865"/>
    <lineage>
        <taxon>Bacteria</taxon>
        <taxon>Bacillati</taxon>
        <taxon>Actinomycetota</taxon>
        <taxon>Actinomycetes</taxon>
        <taxon>Micromonosporales</taxon>
        <taxon>Micromonosporaceae</taxon>
        <taxon>Micromonospora</taxon>
    </lineage>
</organism>
<dbReference type="EMBL" id="LT607754">
    <property type="protein sequence ID" value="SCG46072.1"/>
    <property type="molecule type" value="Genomic_DNA"/>
</dbReference>
<keyword evidence="1" id="KW-1133">Transmembrane helix</keyword>
<dbReference type="OrthoDB" id="3392123at2"/>
<accession>A0A1C5HJ62</accession>
<keyword evidence="1" id="KW-0812">Transmembrane</keyword>
<reference evidence="3" key="1">
    <citation type="submission" date="2016-06" db="EMBL/GenBank/DDBJ databases">
        <authorList>
            <person name="Varghese N."/>
            <person name="Submissions Spin"/>
        </authorList>
    </citation>
    <scope>NUCLEOTIDE SEQUENCE [LARGE SCALE GENOMIC DNA]</scope>
    <source>
        <strain evidence="3">DSM 43819</strain>
    </source>
</reference>
<dbReference type="AlphaFoldDB" id="A0A1C5HJ62"/>
<name>A0A1C5HJ62_9ACTN</name>
<keyword evidence="3" id="KW-1185">Reference proteome</keyword>
<sequence length="145" mass="16093">MTDTPLRPPLGRVPRTVITVLLVIAVMIPALLIRDLIAARTGLAPLADAGAVVVPMAVLAWLAPRVSYRRRDALLWPVGVGGYVFLVIAWRLAYLPYRDWPPRPDEAAHARWLPDPRYAGLWHLAGFTPRRGWREAPSTPAAPPR</sequence>
<feature type="transmembrane region" description="Helical" evidence="1">
    <location>
        <begin position="74"/>
        <end position="94"/>
    </location>
</feature>
<gene>
    <name evidence="2" type="ORF">GA0070613_1410</name>
</gene>